<reference evidence="1 2" key="1">
    <citation type="submission" date="2016-03" db="EMBL/GenBank/DDBJ databases">
        <title>How can Kluyveromyces marxianus grow so fast - potential evolutionary course in Saccharomyces Complex revealed by comparative genomics.</title>
        <authorList>
            <person name="Mo W."/>
            <person name="Lu W."/>
            <person name="Yang X."/>
            <person name="Qi J."/>
            <person name="Lv H."/>
        </authorList>
    </citation>
    <scope>NUCLEOTIDE SEQUENCE [LARGE SCALE GENOMIC DNA]</scope>
    <source>
        <strain evidence="1 2">FIM1</strain>
    </source>
</reference>
<proteinExistence type="predicted"/>
<dbReference type="Proteomes" id="UP000422736">
    <property type="component" value="Chromosome 8"/>
</dbReference>
<keyword evidence="2" id="KW-1185">Reference proteome</keyword>
<protein>
    <submittedName>
        <fullName evidence="1">Meiotic sister-chromatid recombination protein 6</fullName>
    </submittedName>
</protein>
<gene>
    <name evidence="1" type="primary">MSC6</name>
    <name evidence="1" type="ORF">FIM1_5024</name>
</gene>
<organism evidence="1 2">
    <name type="scientific">Kluyveromyces marxianus</name>
    <name type="common">Yeast</name>
    <name type="synonym">Candida kefyr</name>
    <dbReference type="NCBI Taxonomy" id="4911"/>
    <lineage>
        <taxon>Eukaryota</taxon>
        <taxon>Fungi</taxon>
        <taxon>Dikarya</taxon>
        <taxon>Ascomycota</taxon>
        <taxon>Saccharomycotina</taxon>
        <taxon>Saccharomycetes</taxon>
        <taxon>Saccharomycetales</taxon>
        <taxon>Saccharomycetaceae</taxon>
        <taxon>Kluyveromyces</taxon>
    </lineage>
</organism>
<dbReference type="EMBL" id="CP015060">
    <property type="protein sequence ID" value="QGN17815.1"/>
    <property type="molecule type" value="Genomic_DNA"/>
</dbReference>
<sequence>MLSVRSSIRGLATQVNQASSTIQQNVEATQSVKEERNDKTSKPKRLQPNALLHIVKTNVNNELDQHIPVQKIYSQLQSELQELVSQNRINTRAFGNINLFNTALSRLIRQSKLELESQNLGDSNSIPPAPYDILQTSLKYNLARHQHFTLVMRQYLNEKKFEEVMNLWVTFLEHAKKIPLNTAATKQIQVLTSISYLMLCCQSKAKPEAKVITQLLNTTLDEIPFLVMEQEMKSLKLDSSAEEALFKCYSDLLLEWFVSDKDAFINGFLKRSNDYKLLSYLWNQYLKFGAADYTSSDLQIPSAFIVRFAELNKSLDSMKIVAQLKEASPDFKPNVQIYNALLEAVAYTPAFGRQATTVKLDRIQAIWNSCIKTQENIGVDSYKSMLRALNNLGNVKTAESFWALDVPNDMKSNKELSEVFSMIYFNSDECKDYSKLKQKIPKKIDNLELANTILLAMVKVGAPASDVDSFYDRIFLSTTGIKPNDTTLATRLLANIKLSKLSDEADILSTIGVSHSSERVVPIIEEYLKLCTDEESATALLKALKLDFKGDRFAMKVSKFLNFYLEHGQWEVAEDLFKQALTENAKSPTLINFRMFNSMFQGFSELSISRNDTGFISKQQVYWELCDQIHHKIFKESIISTLKSIAELSRRKADFSESELDFINNTVLPYLVKAKANNEFVVQNPRLLKNIKTNDKIHIPKELL</sequence>
<evidence type="ECO:0000313" key="2">
    <source>
        <dbReference type="Proteomes" id="UP000422736"/>
    </source>
</evidence>
<name>A0ABX6F1V6_KLUMA</name>
<evidence type="ECO:0000313" key="1">
    <source>
        <dbReference type="EMBL" id="QGN17815.1"/>
    </source>
</evidence>
<accession>A0ABX6F1V6</accession>